<gene>
    <name evidence="1" type="ORF">ACAOBT_LOCUS8584</name>
</gene>
<sequence>MASSVTFPLTKRTALEGEACANRTKNVLFRVSNRKFQTQFTGKLYYFFLCRFLEARDILPKSNGVDHGASKY</sequence>
<name>A0A9P0K8B0_ACAOB</name>
<evidence type="ECO:0000313" key="1">
    <source>
        <dbReference type="EMBL" id="CAH1969838.1"/>
    </source>
</evidence>
<keyword evidence="2" id="KW-1185">Reference proteome</keyword>
<proteinExistence type="predicted"/>
<accession>A0A9P0K8B0</accession>
<reference evidence="1" key="1">
    <citation type="submission" date="2022-03" db="EMBL/GenBank/DDBJ databases">
        <authorList>
            <person name="Sayadi A."/>
        </authorList>
    </citation>
    <scope>NUCLEOTIDE SEQUENCE</scope>
</reference>
<comment type="caution">
    <text evidence="1">The sequence shown here is derived from an EMBL/GenBank/DDBJ whole genome shotgun (WGS) entry which is preliminary data.</text>
</comment>
<dbReference type="Proteomes" id="UP001152888">
    <property type="component" value="Unassembled WGS sequence"/>
</dbReference>
<protein>
    <submittedName>
        <fullName evidence="1">Uncharacterized protein</fullName>
    </submittedName>
</protein>
<organism evidence="1 2">
    <name type="scientific">Acanthoscelides obtectus</name>
    <name type="common">Bean weevil</name>
    <name type="synonym">Bruchus obtectus</name>
    <dbReference type="NCBI Taxonomy" id="200917"/>
    <lineage>
        <taxon>Eukaryota</taxon>
        <taxon>Metazoa</taxon>
        <taxon>Ecdysozoa</taxon>
        <taxon>Arthropoda</taxon>
        <taxon>Hexapoda</taxon>
        <taxon>Insecta</taxon>
        <taxon>Pterygota</taxon>
        <taxon>Neoptera</taxon>
        <taxon>Endopterygota</taxon>
        <taxon>Coleoptera</taxon>
        <taxon>Polyphaga</taxon>
        <taxon>Cucujiformia</taxon>
        <taxon>Chrysomeloidea</taxon>
        <taxon>Chrysomelidae</taxon>
        <taxon>Bruchinae</taxon>
        <taxon>Bruchini</taxon>
        <taxon>Acanthoscelides</taxon>
    </lineage>
</organism>
<dbReference type="AlphaFoldDB" id="A0A9P0K8B0"/>
<dbReference type="EMBL" id="CAKOFQ010006766">
    <property type="protein sequence ID" value="CAH1969838.1"/>
    <property type="molecule type" value="Genomic_DNA"/>
</dbReference>
<evidence type="ECO:0000313" key="2">
    <source>
        <dbReference type="Proteomes" id="UP001152888"/>
    </source>
</evidence>